<dbReference type="PANTHER" id="PTHR24186">
    <property type="entry name" value="PROTEIN PHOSPHATASE 1 REGULATORY SUBUNIT"/>
    <property type="match status" value="1"/>
</dbReference>
<dbReference type="Gene3D" id="1.25.40.20">
    <property type="entry name" value="Ankyrin repeat-containing domain"/>
    <property type="match status" value="1"/>
</dbReference>
<dbReference type="SUPFAM" id="SSF48403">
    <property type="entry name" value="Ankyrin repeat"/>
    <property type="match status" value="1"/>
</dbReference>
<dbReference type="PANTHER" id="PTHR24186:SF56">
    <property type="entry name" value="PGG DOMAIN-CONTAINING PROTEIN"/>
    <property type="match status" value="1"/>
</dbReference>
<dbReference type="Proteomes" id="UP001054252">
    <property type="component" value="Unassembled WGS sequence"/>
</dbReference>
<evidence type="ECO:0000313" key="11">
    <source>
        <dbReference type="Proteomes" id="UP001054252"/>
    </source>
</evidence>
<evidence type="ECO:0000256" key="5">
    <source>
        <dbReference type="ARBA" id="ARBA00023043"/>
    </source>
</evidence>
<protein>
    <recommendedName>
        <fullName evidence="9">PGG domain-containing protein</fullName>
    </recommendedName>
</protein>
<evidence type="ECO:0000256" key="8">
    <source>
        <dbReference type="SAM" id="Phobius"/>
    </source>
</evidence>
<evidence type="ECO:0000256" key="7">
    <source>
        <dbReference type="PROSITE-ProRule" id="PRU00023"/>
    </source>
</evidence>
<reference evidence="10 11" key="1">
    <citation type="journal article" date="2021" name="Commun. Biol.">
        <title>The genome of Shorea leprosula (Dipterocarpaceae) highlights the ecological relevance of drought in aseasonal tropical rainforests.</title>
        <authorList>
            <person name="Ng K.K.S."/>
            <person name="Kobayashi M.J."/>
            <person name="Fawcett J.A."/>
            <person name="Hatakeyama M."/>
            <person name="Paape T."/>
            <person name="Ng C.H."/>
            <person name="Ang C.C."/>
            <person name="Tnah L.H."/>
            <person name="Lee C.T."/>
            <person name="Nishiyama T."/>
            <person name="Sese J."/>
            <person name="O'Brien M.J."/>
            <person name="Copetti D."/>
            <person name="Mohd Noor M.I."/>
            <person name="Ong R.C."/>
            <person name="Putra M."/>
            <person name="Sireger I.Z."/>
            <person name="Indrioko S."/>
            <person name="Kosugi Y."/>
            <person name="Izuno A."/>
            <person name="Isagi Y."/>
            <person name="Lee S.L."/>
            <person name="Shimizu K.K."/>
        </authorList>
    </citation>
    <scope>NUCLEOTIDE SEQUENCE [LARGE SCALE GENOMIC DNA]</scope>
    <source>
        <strain evidence="10">214</strain>
    </source>
</reference>
<gene>
    <name evidence="10" type="ORF">SLEP1_g2780</name>
</gene>
<evidence type="ECO:0000256" key="2">
    <source>
        <dbReference type="ARBA" id="ARBA00022692"/>
    </source>
</evidence>
<evidence type="ECO:0000256" key="1">
    <source>
        <dbReference type="ARBA" id="ARBA00004141"/>
    </source>
</evidence>
<evidence type="ECO:0000256" key="3">
    <source>
        <dbReference type="ARBA" id="ARBA00022737"/>
    </source>
</evidence>
<feature type="repeat" description="ANK" evidence="7">
    <location>
        <begin position="126"/>
        <end position="158"/>
    </location>
</feature>
<keyword evidence="11" id="KW-1185">Reference proteome</keyword>
<dbReference type="AlphaFoldDB" id="A0AAV5HPT2"/>
<evidence type="ECO:0000259" key="9">
    <source>
        <dbReference type="Pfam" id="PF13962"/>
    </source>
</evidence>
<evidence type="ECO:0000313" key="10">
    <source>
        <dbReference type="EMBL" id="GKU88527.1"/>
    </source>
</evidence>
<keyword evidence="5 7" id="KW-0040">ANK repeat</keyword>
<comment type="subcellular location">
    <subcellularLocation>
        <location evidence="1">Membrane</location>
        <topology evidence="1">Multi-pass membrane protein</topology>
    </subcellularLocation>
</comment>
<organism evidence="10 11">
    <name type="scientific">Rubroshorea leprosula</name>
    <dbReference type="NCBI Taxonomy" id="152421"/>
    <lineage>
        <taxon>Eukaryota</taxon>
        <taxon>Viridiplantae</taxon>
        <taxon>Streptophyta</taxon>
        <taxon>Embryophyta</taxon>
        <taxon>Tracheophyta</taxon>
        <taxon>Spermatophyta</taxon>
        <taxon>Magnoliopsida</taxon>
        <taxon>eudicotyledons</taxon>
        <taxon>Gunneridae</taxon>
        <taxon>Pentapetalae</taxon>
        <taxon>rosids</taxon>
        <taxon>malvids</taxon>
        <taxon>Malvales</taxon>
        <taxon>Dipterocarpaceae</taxon>
        <taxon>Rubroshorea</taxon>
    </lineage>
</organism>
<proteinExistence type="predicted"/>
<accession>A0AAV5HPT2</accession>
<dbReference type="InterPro" id="IPR002110">
    <property type="entry name" value="Ankyrin_rpt"/>
</dbReference>
<sequence>MAAKLLEAARLGNIAAFLSFLNEDPSLLDRVALKPVDNPLHIAALAGQTDGKDGVVPLHCAAMKGRVNVVKELVLACPEALREVTALGDTALHLAVKSNSMETVRLLIEELKRVQMTEIVNWKDKDGNTILHLATFRRQHQMLGLLIGEGAIVSGVEANAMNSGGFTPKDIMDLVLQNGCDVHDIHILQMFQQFGAVKSKEIRTNARNSEQNPENKATLFQSSCSWNLWRELKKEVAQSSTDTQNALMVVAVLIATVTYQATLSPPSGFWSVEEGRSPTIGVQKRDLSPGEAVMAGNPEIFIVFTIFNAIGFFASLAMISLLTSGFPLRAGLRLAILSMAGTYSFPGSSSRCSGNGELLLVEGAFYVMGISPEFRI</sequence>
<keyword evidence="3" id="KW-0677">Repeat</keyword>
<evidence type="ECO:0000256" key="4">
    <source>
        <dbReference type="ARBA" id="ARBA00022989"/>
    </source>
</evidence>
<comment type="caution">
    <text evidence="10">The sequence shown here is derived from an EMBL/GenBank/DDBJ whole genome shotgun (WGS) entry which is preliminary data.</text>
</comment>
<dbReference type="Pfam" id="PF13962">
    <property type="entry name" value="PGG"/>
    <property type="match status" value="1"/>
</dbReference>
<feature type="domain" description="PGG" evidence="9">
    <location>
        <begin position="241"/>
        <end position="324"/>
    </location>
</feature>
<name>A0AAV5HPT2_9ROSI</name>
<feature type="repeat" description="ANK" evidence="7">
    <location>
        <begin position="53"/>
        <end position="74"/>
    </location>
</feature>
<evidence type="ECO:0000256" key="6">
    <source>
        <dbReference type="ARBA" id="ARBA00023136"/>
    </source>
</evidence>
<dbReference type="PROSITE" id="PS50297">
    <property type="entry name" value="ANK_REP_REGION"/>
    <property type="match status" value="3"/>
</dbReference>
<dbReference type="PROSITE" id="PS50088">
    <property type="entry name" value="ANK_REPEAT"/>
    <property type="match status" value="3"/>
</dbReference>
<keyword evidence="2 8" id="KW-0812">Transmembrane</keyword>
<dbReference type="SMART" id="SM00248">
    <property type="entry name" value="ANK"/>
    <property type="match status" value="3"/>
</dbReference>
<feature type="transmembrane region" description="Helical" evidence="8">
    <location>
        <begin position="300"/>
        <end position="323"/>
    </location>
</feature>
<dbReference type="EMBL" id="BPVZ01000002">
    <property type="protein sequence ID" value="GKU88527.1"/>
    <property type="molecule type" value="Genomic_DNA"/>
</dbReference>
<dbReference type="InterPro" id="IPR036770">
    <property type="entry name" value="Ankyrin_rpt-contain_sf"/>
</dbReference>
<dbReference type="GO" id="GO:0005886">
    <property type="term" value="C:plasma membrane"/>
    <property type="evidence" value="ECO:0007669"/>
    <property type="project" value="TreeGrafter"/>
</dbReference>
<dbReference type="Pfam" id="PF12796">
    <property type="entry name" value="Ank_2"/>
    <property type="match status" value="1"/>
</dbReference>
<keyword evidence="4 8" id="KW-1133">Transmembrane helix</keyword>
<keyword evidence="6 8" id="KW-0472">Membrane</keyword>
<feature type="repeat" description="ANK" evidence="7">
    <location>
        <begin position="87"/>
        <end position="119"/>
    </location>
</feature>
<dbReference type="InterPro" id="IPR026961">
    <property type="entry name" value="PGG_dom"/>
</dbReference>